<evidence type="ECO:0000256" key="2">
    <source>
        <dbReference type="ARBA" id="ARBA00004141"/>
    </source>
</evidence>
<accession>A0A386H620</accession>
<keyword evidence="7" id="KW-0378">Hydrolase</keyword>
<evidence type="ECO:0000256" key="8">
    <source>
        <dbReference type="ARBA" id="ARBA00022833"/>
    </source>
</evidence>
<evidence type="ECO:0000256" key="9">
    <source>
        <dbReference type="ARBA" id="ARBA00022989"/>
    </source>
</evidence>
<evidence type="ECO:0000256" key="6">
    <source>
        <dbReference type="ARBA" id="ARBA00022723"/>
    </source>
</evidence>
<name>A0A386H620_9CLOT</name>
<keyword evidence="5 12" id="KW-0812">Transmembrane</keyword>
<dbReference type="Proteomes" id="UP000266301">
    <property type="component" value="Chromosome"/>
</dbReference>
<keyword evidence="6" id="KW-0479">Metal-binding</keyword>
<feature type="transmembrane region" description="Helical" evidence="12">
    <location>
        <begin position="36"/>
        <end position="54"/>
    </location>
</feature>
<evidence type="ECO:0000256" key="7">
    <source>
        <dbReference type="ARBA" id="ARBA00022801"/>
    </source>
</evidence>
<keyword evidence="15" id="KW-1185">Reference proteome</keyword>
<keyword evidence="8" id="KW-0862">Zinc</keyword>
<dbReference type="OrthoDB" id="166377at2"/>
<comment type="similarity">
    <text evidence="3">Belongs to the peptidase M50B family.</text>
</comment>
<organism evidence="14 15">
    <name type="scientific">Clostridium fermenticellae</name>
    <dbReference type="NCBI Taxonomy" id="2068654"/>
    <lineage>
        <taxon>Bacteria</taxon>
        <taxon>Bacillati</taxon>
        <taxon>Bacillota</taxon>
        <taxon>Clostridia</taxon>
        <taxon>Eubacteriales</taxon>
        <taxon>Clostridiaceae</taxon>
        <taxon>Clostridium</taxon>
    </lineage>
</organism>
<comment type="cofactor">
    <cofactor evidence="1">
        <name>Zn(2+)</name>
        <dbReference type="ChEBI" id="CHEBI:29105"/>
    </cofactor>
</comment>
<dbReference type="Pfam" id="PF02163">
    <property type="entry name" value="Peptidase_M50"/>
    <property type="match status" value="2"/>
</dbReference>
<feature type="transmembrane region" description="Helical" evidence="12">
    <location>
        <begin position="75"/>
        <end position="94"/>
    </location>
</feature>
<keyword evidence="10 14" id="KW-0482">Metalloprotease</keyword>
<proteinExistence type="inferred from homology"/>
<dbReference type="GO" id="GO:0046872">
    <property type="term" value="F:metal ion binding"/>
    <property type="evidence" value="ECO:0007669"/>
    <property type="project" value="UniProtKB-KW"/>
</dbReference>
<reference evidence="14 15" key="1">
    <citation type="journal article" date="2019" name="Int. J. Syst. Evol. Microbiol.">
        <title>Clostridium fermenticellae sp. nov., isolated from the mud in a fermentation cellar for the production of the Chinese liquor, baijiu.</title>
        <authorList>
            <person name="Xu P.X."/>
            <person name="Chai L.J."/>
            <person name="Qiu T."/>
            <person name="Zhang X.J."/>
            <person name="Lu Z.M."/>
            <person name="Xiao C."/>
            <person name="Wang S.T."/>
            <person name="Shen C.H."/>
            <person name="Shi J.S."/>
            <person name="Xu Z.H."/>
        </authorList>
    </citation>
    <scope>NUCLEOTIDE SEQUENCE [LARGE SCALE GENOMIC DNA]</scope>
    <source>
        <strain evidence="14 15">JN500901</strain>
    </source>
</reference>
<protein>
    <submittedName>
        <fullName evidence="14">Metalloprotease</fullName>
    </submittedName>
</protein>
<keyword evidence="4 14" id="KW-0645">Protease</keyword>
<dbReference type="PANTHER" id="PTHR39188:SF3">
    <property type="entry name" value="STAGE IV SPORULATION PROTEIN FB"/>
    <property type="match status" value="1"/>
</dbReference>
<evidence type="ECO:0000313" key="14">
    <source>
        <dbReference type="EMBL" id="AYD41018.1"/>
    </source>
</evidence>
<dbReference type="RefSeq" id="WP_119973512.1">
    <property type="nucleotide sequence ID" value="NZ_CP032416.1"/>
</dbReference>
<evidence type="ECO:0000256" key="1">
    <source>
        <dbReference type="ARBA" id="ARBA00001947"/>
    </source>
</evidence>
<dbReference type="GO" id="GO:0016020">
    <property type="term" value="C:membrane"/>
    <property type="evidence" value="ECO:0007669"/>
    <property type="project" value="UniProtKB-SubCell"/>
</dbReference>
<evidence type="ECO:0000256" key="11">
    <source>
        <dbReference type="ARBA" id="ARBA00023136"/>
    </source>
</evidence>
<keyword evidence="11 12" id="KW-0472">Membrane</keyword>
<gene>
    <name evidence="14" type="ORF">D4Z93_10980</name>
</gene>
<evidence type="ECO:0000256" key="4">
    <source>
        <dbReference type="ARBA" id="ARBA00022670"/>
    </source>
</evidence>
<dbReference type="EMBL" id="CP032416">
    <property type="protein sequence ID" value="AYD41018.1"/>
    <property type="molecule type" value="Genomic_DNA"/>
</dbReference>
<dbReference type="KEGG" id="cfer:D4Z93_10980"/>
<sequence length="284" mass="33194">MIKFNRYFIPYIIFLFIIGYKGHIIYAVLIVMSHEIVHYIFARIYGFYGLGIEFKPVGTSLNFKALDDAEPKQDLIISLSGPVFNLIMALIFYFFSKRYHFDQLNILFLGNLAIGIFNLIPGFPLDGGRILRDLLCCRYNYRKSNKIMINISIIIGILLMFFYVLLFFKGFNNFSIGIVGIFIIITSLKENERIPYIIMGDIIKKRYKFMKKGYIENKLVSVYYKKDLLSLMSIFDKNKYNVFIILDDQMKVLDIVYENDIVEGLKIYGNITIEEFLNKSDGNL</sequence>
<evidence type="ECO:0000256" key="12">
    <source>
        <dbReference type="SAM" id="Phobius"/>
    </source>
</evidence>
<feature type="transmembrane region" description="Helical" evidence="12">
    <location>
        <begin position="106"/>
        <end position="126"/>
    </location>
</feature>
<feature type="domain" description="Peptidase M50" evidence="13">
    <location>
        <begin position="25"/>
        <end position="96"/>
    </location>
</feature>
<dbReference type="AlphaFoldDB" id="A0A386H620"/>
<dbReference type="GO" id="GO:0008237">
    <property type="term" value="F:metallopeptidase activity"/>
    <property type="evidence" value="ECO:0007669"/>
    <property type="project" value="UniProtKB-KW"/>
</dbReference>
<dbReference type="InterPro" id="IPR046342">
    <property type="entry name" value="CBS_dom_sf"/>
</dbReference>
<dbReference type="GO" id="GO:0006508">
    <property type="term" value="P:proteolysis"/>
    <property type="evidence" value="ECO:0007669"/>
    <property type="project" value="UniProtKB-KW"/>
</dbReference>
<dbReference type="InterPro" id="IPR008915">
    <property type="entry name" value="Peptidase_M50"/>
</dbReference>
<evidence type="ECO:0000259" key="13">
    <source>
        <dbReference type="Pfam" id="PF02163"/>
    </source>
</evidence>
<dbReference type="SUPFAM" id="SSF54631">
    <property type="entry name" value="CBS-domain pair"/>
    <property type="match status" value="1"/>
</dbReference>
<evidence type="ECO:0000256" key="3">
    <source>
        <dbReference type="ARBA" id="ARBA00007931"/>
    </source>
</evidence>
<dbReference type="PANTHER" id="PTHR39188">
    <property type="entry name" value="MEMBRANE-ASSOCIATED ZINC METALLOPROTEASE M50B"/>
    <property type="match status" value="1"/>
</dbReference>
<evidence type="ECO:0000313" key="15">
    <source>
        <dbReference type="Proteomes" id="UP000266301"/>
    </source>
</evidence>
<feature type="domain" description="Peptidase M50" evidence="13">
    <location>
        <begin position="104"/>
        <end position="158"/>
    </location>
</feature>
<comment type="subcellular location">
    <subcellularLocation>
        <location evidence="2">Membrane</location>
        <topology evidence="2">Multi-pass membrane protein</topology>
    </subcellularLocation>
</comment>
<feature type="transmembrane region" description="Helical" evidence="12">
    <location>
        <begin position="147"/>
        <end position="165"/>
    </location>
</feature>
<evidence type="ECO:0000256" key="5">
    <source>
        <dbReference type="ARBA" id="ARBA00022692"/>
    </source>
</evidence>
<keyword evidence="9 12" id="KW-1133">Transmembrane helix</keyword>
<evidence type="ECO:0000256" key="10">
    <source>
        <dbReference type="ARBA" id="ARBA00023049"/>
    </source>
</evidence>
<feature type="transmembrane region" description="Helical" evidence="12">
    <location>
        <begin position="7"/>
        <end position="30"/>
    </location>
</feature>